<name>A0A939JRE5_9ACTN</name>
<gene>
    <name evidence="1" type="ORF">J1792_16105</name>
</gene>
<dbReference type="SUPFAM" id="SSF48371">
    <property type="entry name" value="ARM repeat"/>
    <property type="match status" value="1"/>
</dbReference>
<dbReference type="RefSeq" id="WP_207247548.1">
    <property type="nucleotide sequence ID" value="NZ_JAFMOF010000002.1"/>
</dbReference>
<dbReference type="InterPro" id="IPR016024">
    <property type="entry name" value="ARM-type_fold"/>
</dbReference>
<dbReference type="EMBL" id="JAFMOF010000002">
    <property type="protein sequence ID" value="MBO0654240.1"/>
    <property type="molecule type" value="Genomic_DNA"/>
</dbReference>
<accession>A0A939JRE5</accession>
<reference evidence="1" key="1">
    <citation type="submission" date="2021-03" db="EMBL/GenBank/DDBJ databases">
        <title>Streptomyces strains.</title>
        <authorList>
            <person name="Lund M.B."/>
            <person name="Toerring T."/>
        </authorList>
    </citation>
    <scope>NUCLEOTIDE SEQUENCE</scope>
    <source>
        <strain evidence="1">JCM 4242</strain>
    </source>
</reference>
<protein>
    <submittedName>
        <fullName evidence="1">Uncharacterized protein</fullName>
    </submittedName>
</protein>
<evidence type="ECO:0000313" key="2">
    <source>
        <dbReference type="Proteomes" id="UP000664781"/>
    </source>
</evidence>
<sequence>MIQKPVAALVDELLAADAPMSYRRRLTHTALRAKGLRGSGELRAMVDELAGRGAYERGLAALAAEAGRDFAWLETRLTDPDPVVRLHAVSAVRRGHIPDAAVMAAMDDAPAVVRHELTRAVVTGRRTGLADALIGPLRARWGDAEAVRLLPGCGPATVAELLPGLFHAVIGWTALARHHAALIVDEAERQLTALPEAARRAWWQANGASVAAAAETEPLRVLDLLERLCHGELTWRIEHRIGRLAAADPGRTLRLLLAPERGTAHLHRLGTPLLRTLVRLDPPELPDLARALAPEPRQLTRLLRVMAPSRRAACYDTAMTGRSGRAGLPDDLLEVLPRARREAEARRMAAQAREYGGSWQLILAAVSFLPVAEARPELLAATRRSAAEDRAYAYPLLLRNAARTREPAVLTELLAEHLGRLRNEQDPVRSPALAALAAVHPALFTDAAAPHLERVTTDALEARDLSWNGVSALGKLAEAVLREHAGTGEKELTAWALRTLVRLFATSRPRLTGLRRGQEREVVDALLPSLEAAVSRAEYAPALDLIRRLERRAHAVPELQDILWRVIRDGDENMATQAVWLWLDDITTRDERLPRLLALDPSFATHPLVTPTLAGRRMDLLDVVLGDTPPYGRLLAENRHWVPHVGPSTRHWPPRHQAAAARLLARAADDTTLHMHWRVSAIWSAAWIPGHGTELLRRFADSTEVPLAEAALAAMAHTDRPEEHLTTLLAHAGGDRARVAIYAATRVSRFVAPSRLAGELRALLLADSGVKVTSRKEAARLAAGSLPVREAAALLAEACAHPGQHHDVRAACVAVTTGLLDHAEAWALLEDAVTGRRELRQAVLGTSPYQLPERHRPRYARLVHALCRTDDPEVAVAAYTALGQWSRWVPEAADTLVDVVTDLDDRTGWRAAALALCHLVTTGGPSGTPDPAPLTRALAALIAADAGGGTPDAEPDRDRPARRRVRYVVTDAQGCRWNHHATLPVTHAVIELLGGSPDFVADAVDLAVRALDLDAAPDTLATELTRLARRHEGRPALAVRTATALEARLRTERGGDDEAFAHAAWVLSEEGGHAAGLFAVGLTAARGRRTDWAERWRERLCALRRHPHPDVRDAALAPATAEE</sequence>
<dbReference type="Proteomes" id="UP000664781">
    <property type="component" value="Unassembled WGS sequence"/>
</dbReference>
<comment type="caution">
    <text evidence="1">The sequence shown here is derived from an EMBL/GenBank/DDBJ whole genome shotgun (WGS) entry which is preliminary data.</text>
</comment>
<proteinExistence type="predicted"/>
<dbReference type="AlphaFoldDB" id="A0A939JRE5"/>
<keyword evidence="2" id="KW-1185">Reference proteome</keyword>
<organism evidence="1 2">
    <name type="scientific">Streptomyces triculaminicus</name>
    <dbReference type="NCBI Taxonomy" id="2816232"/>
    <lineage>
        <taxon>Bacteria</taxon>
        <taxon>Bacillati</taxon>
        <taxon>Actinomycetota</taxon>
        <taxon>Actinomycetes</taxon>
        <taxon>Kitasatosporales</taxon>
        <taxon>Streptomycetaceae</taxon>
        <taxon>Streptomyces</taxon>
    </lineage>
</organism>
<evidence type="ECO:0000313" key="1">
    <source>
        <dbReference type="EMBL" id="MBO0654240.1"/>
    </source>
</evidence>